<dbReference type="EMBL" id="KV722427">
    <property type="protein sequence ID" value="OCH89405.1"/>
    <property type="molecule type" value="Genomic_DNA"/>
</dbReference>
<dbReference type="InterPro" id="IPR000340">
    <property type="entry name" value="Dual-sp_phosphatase_cat-dom"/>
</dbReference>
<keyword evidence="3" id="KW-0378">Hydrolase</keyword>
<gene>
    <name evidence="7" type="ORF">OBBRIDRAFT_778505</name>
</gene>
<evidence type="ECO:0000259" key="6">
    <source>
        <dbReference type="PROSITE" id="PS50056"/>
    </source>
</evidence>
<comment type="similarity">
    <text evidence="1">Belongs to the protein-tyrosine phosphatase family. Non-receptor class dual specificity subfamily.</text>
</comment>
<dbReference type="Gene3D" id="3.90.190.10">
    <property type="entry name" value="Protein tyrosine phosphatase superfamily"/>
    <property type="match status" value="1"/>
</dbReference>
<dbReference type="GO" id="GO:0043409">
    <property type="term" value="P:negative regulation of MAPK cascade"/>
    <property type="evidence" value="ECO:0007669"/>
    <property type="project" value="TreeGrafter"/>
</dbReference>
<dbReference type="SUPFAM" id="SSF52799">
    <property type="entry name" value="(Phosphotyrosine protein) phosphatases II"/>
    <property type="match status" value="1"/>
</dbReference>
<evidence type="ECO:0000259" key="5">
    <source>
        <dbReference type="PROSITE" id="PS50054"/>
    </source>
</evidence>
<dbReference type="GO" id="GO:0005737">
    <property type="term" value="C:cytoplasm"/>
    <property type="evidence" value="ECO:0007669"/>
    <property type="project" value="TreeGrafter"/>
</dbReference>
<sequence length="161" mass="17468">MISLLELMPAAAAAVCTPMHLVLRPRPSVHVGALYLGSLSATLEPGFLAAHNISAVVRVMDSPFIAAQDPHAPVEMHRIDIGDSAAVDIRPHLEGAVQWIDERRKHGQNVLVHCQHGISRSASIVLAYLIRTLNVSYDVAFTFLQSKRACIKPNAGFAVYV</sequence>
<dbReference type="SMART" id="SM00195">
    <property type="entry name" value="DSPc"/>
    <property type="match status" value="1"/>
</dbReference>
<dbReference type="InterPro" id="IPR000387">
    <property type="entry name" value="Tyr_Pase_dom"/>
</dbReference>
<dbReference type="PANTHER" id="PTHR10159:SF519">
    <property type="entry name" value="DUAL SPECIFICITY PROTEIN PHOSPHATASE MPK3"/>
    <property type="match status" value="1"/>
</dbReference>
<accession>A0A8E2AW51</accession>
<evidence type="ECO:0000256" key="2">
    <source>
        <dbReference type="ARBA" id="ARBA00013064"/>
    </source>
</evidence>
<feature type="domain" description="Tyrosine specific protein phosphatases" evidence="6">
    <location>
        <begin position="91"/>
        <end position="148"/>
    </location>
</feature>
<dbReference type="PROSITE" id="PS50056">
    <property type="entry name" value="TYR_PHOSPHATASE_2"/>
    <property type="match status" value="1"/>
</dbReference>
<evidence type="ECO:0000256" key="3">
    <source>
        <dbReference type="ARBA" id="ARBA00022801"/>
    </source>
</evidence>
<name>A0A8E2AW51_9APHY</name>
<dbReference type="PROSITE" id="PS00383">
    <property type="entry name" value="TYR_PHOSPHATASE_1"/>
    <property type="match status" value="1"/>
</dbReference>
<dbReference type="PANTHER" id="PTHR10159">
    <property type="entry name" value="DUAL SPECIFICITY PROTEIN PHOSPHATASE"/>
    <property type="match status" value="1"/>
</dbReference>
<evidence type="ECO:0000256" key="1">
    <source>
        <dbReference type="ARBA" id="ARBA00008601"/>
    </source>
</evidence>
<organism evidence="7 8">
    <name type="scientific">Obba rivulosa</name>
    <dbReference type="NCBI Taxonomy" id="1052685"/>
    <lineage>
        <taxon>Eukaryota</taxon>
        <taxon>Fungi</taxon>
        <taxon>Dikarya</taxon>
        <taxon>Basidiomycota</taxon>
        <taxon>Agaricomycotina</taxon>
        <taxon>Agaricomycetes</taxon>
        <taxon>Polyporales</taxon>
        <taxon>Gelatoporiaceae</taxon>
        <taxon>Obba</taxon>
    </lineage>
</organism>
<keyword evidence="4" id="KW-0904">Protein phosphatase</keyword>
<dbReference type="PROSITE" id="PS50054">
    <property type="entry name" value="TYR_PHOSPHATASE_DUAL"/>
    <property type="match status" value="1"/>
</dbReference>
<evidence type="ECO:0000313" key="7">
    <source>
        <dbReference type="EMBL" id="OCH89405.1"/>
    </source>
</evidence>
<dbReference type="AlphaFoldDB" id="A0A8E2AW51"/>
<proteinExistence type="inferred from homology"/>
<evidence type="ECO:0000313" key="8">
    <source>
        <dbReference type="Proteomes" id="UP000250043"/>
    </source>
</evidence>
<dbReference type="Pfam" id="PF00782">
    <property type="entry name" value="DSPc"/>
    <property type="match status" value="1"/>
</dbReference>
<dbReference type="InterPro" id="IPR016130">
    <property type="entry name" value="Tyr_Pase_AS"/>
</dbReference>
<dbReference type="CDD" id="cd14498">
    <property type="entry name" value="DSP"/>
    <property type="match status" value="1"/>
</dbReference>
<dbReference type="InterPro" id="IPR029021">
    <property type="entry name" value="Prot-tyrosine_phosphatase-like"/>
</dbReference>
<keyword evidence="8" id="KW-1185">Reference proteome</keyword>
<feature type="domain" description="Tyrosine-protein phosphatase" evidence="5">
    <location>
        <begin position="26"/>
        <end position="161"/>
    </location>
</feature>
<dbReference type="EC" id="3.1.3.48" evidence="2"/>
<reference evidence="7 8" key="1">
    <citation type="submission" date="2016-07" db="EMBL/GenBank/DDBJ databases">
        <title>Draft genome of the white-rot fungus Obba rivulosa 3A-2.</title>
        <authorList>
            <consortium name="DOE Joint Genome Institute"/>
            <person name="Miettinen O."/>
            <person name="Riley R."/>
            <person name="Acob R."/>
            <person name="Barry K."/>
            <person name="Cullen D."/>
            <person name="De Vries R."/>
            <person name="Hainaut M."/>
            <person name="Hatakka A."/>
            <person name="Henrissat B."/>
            <person name="Hilden K."/>
            <person name="Kuo R."/>
            <person name="Labutti K."/>
            <person name="Lipzen A."/>
            <person name="Makela M.R."/>
            <person name="Sandor L."/>
            <person name="Spatafora J.W."/>
            <person name="Grigoriev I.V."/>
            <person name="Hibbett D.S."/>
        </authorList>
    </citation>
    <scope>NUCLEOTIDE SEQUENCE [LARGE SCALE GENOMIC DNA]</scope>
    <source>
        <strain evidence="7 8">3A-2</strain>
    </source>
</reference>
<dbReference type="GO" id="GO:0033550">
    <property type="term" value="F:MAP kinase tyrosine phosphatase activity"/>
    <property type="evidence" value="ECO:0007669"/>
    <property type="project" value="TreeGrafter"/>
</dbReference>
<protein>
    <recommendedName>
        <fullName evidence="2">protein-tyrosine-phosphatase</fullName>
        <ecNumber evidence="2">3.1.3.48</ecNumber>
    </recommendedName>
</protein>
<dbReference type="Proteomes" id="UP000250043">
    <property type="component" value="Unassembled WGS sequence"/>
</dbReference>
<dbReference type="GO" id="GO:0008330">
    <property type="term" value="F:protein tyrosine/threonine phosphatase activity"/>
    <property type="evidence" value="ECO:0007669"/>
    <property type="project" value="TreeGrafter"/>
</dbReference>
<dbReference type="InterPro" id="IPR020422">
    <property type="entry name" value="TYR_PHOSPHATASE_DUAL_dom"/>
</dbReference>
<evidence type="ECO:0000256" key="4">
    <source>
        <dbReference type="ARBA" id="ARBA00022912"/>
    </source>
</evidence>
<dbReference type="OrthoDB" id="273181at2759"/>
<dbReference type="GO" id="GO:0017017">
    <property type="term" value="F:MAP kinase tyrosine/serine/threonine phosphatase activity"/>
    <property type="evidence" value="ECO:0007669"/>
    <property type="project" value="TreeGrafter"/>
</dbReference>